<feature type="domain" description="Response regulatory" evidence="10">
    <location>
        <begin position="1103"/>
        <end position="1218"/>
    </location>
</feature>
<evidence type="ECO:0000256" key="7">
    <source>
        <dbReference type="SAM" id="Phobius"/>
    </source>
</evidence>
<keyword evidence="7" id="KW-0812">Transmembrane</keyword>
<dbReference type="Gene3D" id="2.130.10.10">
    <property type="entry name" value="YVTN repeat-like/Quinoprotein amine dehydrogenase"/>
    <property type="match status" value="2"/>
</dbReference>
<keyword evidence="7" id="KW-1133">Transmembrane helix</keyword>
<dbReference type="PROSITE" id="PS50109">
    <property type="entry name" value="HIS_KIN"/>
    <property type="match status" value="1"/>
</dbReference>
<dbReference type="SMART" id="SM00448">
    <property type="entry name" value="REC"/>
    <property type="match status" value="1"/>
</dbReference>
<evidence type="ECO:0000259" key="8">
    <source>
        <dbReference type="PROSITE" id="PS01124"/>
    </source>
</evidence>
<comment type="caution">
    <text evidence="11">The sequence shown here is derived from an EMBL/GenBank/DDBJ whole genome shotgun (WGS) entry which is preliminary data.</text>
</comment>
<dbReference type="Gene3D" id="3.40.50.2300">
    <property type="match status" value="1"/>
</dbReference>
<dbReference type="Pfam" id="PF07494">
    <property type="entry name" value="Reg_prop"/>
    <property type="match status" value="3"/>
</dbReference>
<evidence type="ECO:0000256" key="4">
    <source>
        <dbReference type="ARBA" id="ARBA00023015"/>
    </source>
</evidence>
<dbReference type="EMBL" id="JBHRSX010000008">
    <property type="protein sequence ID" value="MFC3200751.1"/>
    <property type="molecule type" value="Genomic_DNA"/>
</dbReference>
<dbReference type="Pfam" id="PF02518">
    <property type="entry name" value="HATPase_c"/>
    <property type="match status" value="1"/>
</dbReference>
<comment type="catalytic activity">
    <reaction evidence="1">
        <text>ATP + protein L-histidine = ADP + protein N-phospho-L-histidine.</text>
        <dbReference type="EC" id="2.7.13.3"/>
    </reaction>
</comment>
<dbReference type="SUPFAM" id="SSF47384">
    <property type="entry name" value="Homodimeric domain of signal transducing histidine kinase"/>
    <property type="match status" value="1"/>
</dbReference>
<evidence type="ECO:0000313" key="11">
    <source>
        <dbReference type="EMBL" id="MFC3200751.1"/>
    </source>
</evidence>
<name>A0ABV7JX66_9ALTE</name>
<gene>
    <name evidence="11" type="ORF">ACFOEW_02820</name>
</gene>
<dbReference type="PRINTS" id="PR00344">
    <property type="entry name" value="BCTRLSENSOR"/>
</dbReference>
<feature type="transmembrane region" description="Helical" evidence="7">
    <location>
        <begin position="16"/>
        <end position="38"/>
    </location>
</feature>
<evidence type="ECO:0000256" key="1">
    <source>
        <dbReference type="ARBA" id="ARBA00000085"/>
    </source>
</evidence>
<dbReference type="PANTHER" id="PTHR43547:SF2">
    <property type="entry name" value="HYBRID SIGNAL TRANSDUCTION HISTIDINE KINASE C"/>
    <property type="match status" value="1"/>
</dbReference>
<dbReference type="Pfam" id="PF07495">
    <property type="entry name" value="Y_Y_Y"/>
    <property type="match status" value="1"/>
</dbReference>
<dbReference type="Pfam" id="PF00512">
    <property type="entry name" value="HisKA"/>
    <property type="match status" value="1"/>
</dbReference>
<evidence type="ECO:0000256" key="2">
    <source>
        <dbReference type="ARBA" id="ARBA00012438"/>
    </source>
</evidence>
<feature type="domain" description="Histidine kinase" evidence="9">
    <location>
        <begin position="854"/>
        <end position="1062"/>
    </location>
</feature>
<dbReference type="InterPro" id="IPR001789">
    <property type="entry name" value="Sig_transdc_resp-reg_receiver"/>
</dbReference>
<keyword evidence="3 6" id="KW-0597">Phosphoprotein</keyword>
<dbReference type="InterPro" id="IPR004358">
    <property type="entry name" value="Sig_transdc_His_kin-like_C"/>
</dbReference>
<dbReference type="SMART" id="SM00387">
    <property type="entry name" value="HATPase_c"/>
    <property type="match status" value="1"/>
</dbReference>
<feature type="modified residue" description="4-aspartylphosphate" evidence="6">
    <location>
        <position position="1151"/>
    </location>
</feature>
<evidence type="ECO:0000256" key="3">
    <source>
        <dbReference type="ARBA" id="ARBA00022553"/>
    </source>
</evidence>
<dbReference type="InterPro" id="IPR011123">
    <property type="entry name" value="Y_Y_Y"/>
</dbReference>
<dbReference type="Proteomes" id="UP001595477">
    <property type="component" value="Unassembled WGS sequence"/>
</dbReference>
<dbReference type="InterPro" id="IPR018060">
    <property type="entry name" value="HTH_AraC"/>
</dbReference>
<evidence type="ECO:0000256" key="5">
    <source>
        <dbReference type="ARBA" id="ARBA00023163"/>
    </source>
</evidence>
<dbReference type="InterPro" id="IPR003661">
    <property type="entry name" value="HisK_dim/P_dom"/>
</dbReference>
<reference evidence="12" key="1">
    <citation type="journal article" date="2019" name="Int. J. Syst. Evol. Microbiol.">
        <title>The Global Catalogue of Microorganisms (GCM) 10K type strain sequencing project: providing services to taxonomists for standard genome sequencing and annotation.</title>
        <authorList>
            <consortium name="The Broad Institute Genomics Platform"/>
            <consortium name="The Broad Institute Genome Sequencing Center for Infectious Disease"/>
            <person name="Wu L."/>
            <person name="Ma J."/>
        </authorList>
    </citation>
    <scope>NUCLEOTIDE SEQUENCE [LARGE SCALE GENOMIC DNA]</scope>
    <source>
        <strain evidence="12">KCTC 52449</strain>
    </source>
</reference>
<dbReference type="InterPro" id="IPR036097">
    <property type="entry name" value="HisK_dim/P_sf"/>
</dbReference>
<evidence type="ECO:0000256" key="6">
    <source>
        <dbReference type="PROSITE-ProRule" id="PRU00169"/>
    </source>
</evidence>
<dbReference type="CDD" id="cd00075">
    <property type="entry name" value="HATPase"/>
    <property type="match status" value="1"/>
</dbReference>
<dbReference type="SUPFAM" id="SSF55874">
    <property type="entry name" value="ATPase domain of HSP90 chaperone/DNA topoisomerase II/histidine kinase"/>
    <property type="match status" value="1"/>
</dbReference>
<evidence type="ECO:0000259" key="10">
    <source>
        <dbReference type="PROSITE" id="PS50110"/>
    </source>
</evidence>
<dbReference type="CDD" id="cd00082">
    <property type="entry name" value="HisKA"/>
    <property type="match status" value="1"/>
</dbReference>
<dbReference type="EC" id="2.7.13.3" evidence="2"/>
<evidence type="ECO:0000313" key="12">
    <source>
        <dbReference type="Proteomes" id="UP001595477"/>
    </source>
</evidence>
<dbReference type="InterPro" id="IPR005467">
    <property type="entry name" value="His_kinase_dom"/>
</dbReference>
<dbReference type="Gene3D" id="2.60.40.10">
    <property type="entry name" value="Immunoglobulins"/>
    <property type="match status" value="1"/>
</dbReference>
<dbReference type="PANTHER" id="PTHR43547">
    <property type="entry name" value="TWO-COMPONENT HISTIDINE KINASE"/>
    <property type="match status" value="1"/>
</dbReference>
<feature type="domain" description="HTH araC/xylS-type" evidence="8">
    <location>
        <begin position="1251"/>
        <end position="1349"/>
    </location>
</feature>
<proteinExistence type="predicted"/>
<dbReference type="SUPFAM" id="SSF46689">
    <property type="entry name" value="Homeodomain-like"/>
    <property type="match status" value="1"/>
</dbReference>
<dbReference type="PROSITE" id="PS01124">
    <property type="entry name" value="HTH_ARAC_FAMILY_2"/>
    <property type="match status" value="1"/>
</dbReference>
<dbReference type="Pfam" id="PF12833">
    <property type="entry name" value="HTH_18"/>
    <property type="match status" value="1"/>
</dbReference>
<keyword evidence="5" id="KW-0804">Transcription</keyword>
<evidence type="ECO:0000259" key="9">
    <source>
        <dbReference type="PROSITE" id="PS50109"/>
    </source>
</evidence>
<keyword evidence="12" id="KW-1185">Reference proteome</keyword>
<organism evidence="11 12">
    <name type="scientific">Alteromonas oceani</name>
    <dbReference type="NCBI Taxonomy" id="2071609"/>
    <lineage>
        <taxon>Bacteria</taxon>
        <taxon>Pseudomonadati</taxon>
        <taxon>Pseudomonadota</taxon>
        <taxon>Gammaproteobacteria</taxon>
        <taxon>Alteromonadales</taxon>
        <taxon>Alteromonadaceae</taxon>
        <taxon>Alteromonas/Salinimonas group</taxon>
        <taxon>Alteromonas</taxon>
    </lineage>
</organism>
<dbReference type="InterPro" id="IPR003594">
    <property type="entry name" value="HATPase_dom"/>
</dbReference>
<dbReference type="InterPro" id="IPR013783">
    <property type="entry name" value="Ig-like_fold"/>
</dbReference>
<dbReference type="InterPro" id="IPR011006">
    <property type="entry name" value="CheY-like_superfamily"/>
</dbReference>
<keyword evidence="7" id="KW-0472">Membrane</keyword>
<dbReference type="SUPFAM" id="SSF63829">
    <property type="entry name" value="Calcium-dependent phosphotriesterase"/>
    <property type="match status" value="2"/>
</dbReference>
<dbReference type="InterPro" id="IPR015943">
    <property type="entry name" value="WD40/YVTN_repeat-like_dom_sf"/>
</dbReference>
<sequence length="1353" mass="151350">MAVFEIGRQKGNAQRLSLTGTLLMGWVLVVCSIGHALAEGQVFRHLTVDDGLPQMSVIDIAKDHRGFMWFATTDGVARYDGYDFVTFRHDPADPLSLPTNTVNTIVLDSAGLLWVGTDTGLAIIDTHTMTYAPSPLTDSKALVELIGQGDTVWALLNEHLYQIRGQQILRSIRLPAAASTRHSILPAEGKLLFRDARQQVWWLSDDDSWQRAALPELVESAGLYHAGDNLFWFSPEGVFIAPRSDISAMRSVSWPAQYPTHLMRLATVVHQRTNGNYWVSIHGHGLLVFDEQLRLIDHIKPNSDSPLTLSNGEIKSVFEDEQAVWLGNLGGGVNVFWKRENRILQLSAQSEPVLDEPFIRGVGEYEEALLVATNTRLAMYSDNARHYKWQKDISAEGECAHVNTFPVSYVTRQGELWVGSDNKQGGDCNLFKLEPERHVLKPARGLMAADKNKITAMFEDHEGYLWVASLYGLYRIAEQAGEDFTWLYEAAGIPRNQIIWHISQDTDHRLWLATHHSGILLVDPLRQSVKRLHAASKPPNGLAPGQIKIVLHASNGVTWVGSSLGLYRFDRKTETFSGFTVKDGLANAHIYSLLEDEAGNLWMSTNDGLSRFSPDSGQFWNLSVSDGLQGREFNTGAFLKRQNGHLVFGGINGVTQFDPAQVAPQANASRVQISRLQLLDESREVAITPPQNGSLSLNYDHVQLALTVSNLDFINQHEVAYRYQLLPLSKQWINIPPGENAVYFSQLPSGTFELNIQSRNHDQQWSEPQRLLTLTVAPAPWVTWWAFCLYAIAAIGMLTLGYQWRLRQLRQRQQQLEGLVEERTAQLSKQSELLDENNQLLRSTLEEKNRIFADITHEFKTPLTLILNPVKDLLASSDGNQANSLTLVQRNALRLNHLVNQLIGFNDMTQPDEEHSVAQLQQVISSVAGDFDKMAASRGMKIEWHCPEITVGLSVPALELILGNLLSNAVKYGEAKSTIELSAETTDQDQCTVTVFSQGVPIPASADLFERFYRLPEHRTGVAGSGLGLALVKQTLENYQGSVCFAARDNGNAFIVSLPVVIPQQPLLTESGQSAKVYDSALALMSADKVLQFDNSEQKAAHELVIVEDDPDMSWILANKLTGHFSVNTVDSGQAAIEWITEHIPDIVILDFMLPDITGYQVLQAVRGNELTCHIPVLMLTAKHDRDTRLRSKEALVDAFLTKPFDDEELMLTLFNLLQIRQLIGQKANTALTAQQQEPVFDSPSDQQFYNRLNAVLNECAVDADFGLSQLADKLFISERQLQRKCKSVFNLTPNAYIRNYRLQKARQLLEQGERVSQVVEQCGFSSHSYFSQCFKALFNVTPSEFIEQHPLH</sequence>
<dbReference type="Gene3D" id="1.10.287.130">
    <property type="match status" value="1"/>
</dbReference>
<dbReference type="InterPro" id="IPR011110">
    <property type="entry name" value="Reg_prop"/>
</dbReference>
<keyword evidence="4" id="KW-0805">Transcription regulation</keyword>
<dbReference type="PROSITE" id="PS50110">
    <property type="entry name" value="RESPONSE_REGULATORY"/>
    <property type="match status" value="1"/>
</dbReference>
<dbReference type="Gene3D" id="1.10.10.60">
    <property type="entry name" value="Homeodomain-like"/>
    <property type="match status" value="1"/>
</dbReference>
<dbReference type="RefSeq" id="WP_123325427.1">
    <property type="nucleotide sequence ID" value="NZ_JBHRSX010000008.1"/>
</dbReference>
<dbReference type="SMART" id="SM00342">
    <property type="entry name" value="HTH_ARAC"/>
    <property type="match status" value="1"/>
</dbReference>
<protein>
    <recommendedName>
        <fullName evidence="2">histidine kinase</fullName>
        <ecNumber evidence="2">2.7.13.3</ecNumber>
    </recommendedName>
</protein>
<dbReference type="SMART" id="SM00388">
    <property type="entry name" value="HisKA"/>
    <property type="match status" value="1"/>
</dbReference>
<dbReference type="InterPro" id="IPR036890">
    <property type="entry name" value="HATPase_C_sf"/>
</dbReference>
<dbReference type="Gene3D" id="3.30.565.10">
    <property type="entry name" value="Histidine kinase-like ATPase, C-terminal domain"/>
    <property type="match status" value="1"/>
</dbReference>
<dbReference type="SUPFAM" id="SSF52172">
    <property type="entry name" value="CheY-like"/>
    <property type="match status" value="1"/>
</dbReference>
<dbReference type="Pfam" id="PF00072">
    <property type="entry name" value="Response_reg"/>
    <property type="match status" value="1"/>
</dbReference>
<accession>A0ABV7JX66</accession>
<dbReference type="InterPro" id="IPR009057">
    <property type="entry name" value="Homeodomain-like_sf"/>
</dbReference>